<keyword evidence="1" id="KW-0808">Transferase</keyword>
<evidence type="ECO:0000256" key="2">
    <source>
        <dbReference type="SAM" id="MobiDB-lite"/>
    </source>
</evidence>
<evidence type="ECO:0008006" key="5">
    <source>
        <dbReference type="Google" id="ProtNLM"/>
    </source>
</evidence>
<dbReference type="AlphaFoldDB" id="A0A074X0W1"/>
<feature type="compositionally biased region" description="Polar residues" evidence="2">
    <location>
        <begin position="72"/>
        <end position="84"/>
    </location>
</feature>
<organism evidence="3 4">
    <name type="scientific">Aureobasidium namibiae CBS 147.97</name>
    <dbReference type="NCBI Taxonomy" id="1043004"/>
    <lineage>
        <taxon>Eukaryota</taxon>
        <taxon>Fungi</taxon>
        <taxon>Dikarya</taxon>
        <taxon>Ascomycota</taxon>
        <taxon>Pezizomycotina</taxon>
        <taxon>Dothideomycetes</taxon>
        <taxon>Dothideomycetidae</taxon>
        <taxon>Dothideales</taxon>
        <taxon>Saccotheciaceae</taxon>
        <taxon>Aureobasidium</taxon>
    </lineage>
</organism>
<dbReference type="Pfam" id="PF02458">
    <property type="entry name" value="Transferase"/>
    <property type="match status" value="1"/>
</dbReference>
<dbReference type="PANTHER" id="PTHR31896">
    <property type="entry name" value="FAMILY REGULATORY PROTEIN, PUTATIVE (AFU_ORTHOLOGUE AFUA_3G14730)-RELATED"/>
    <property type="match status" value="1"/>
</dbReference>
<feature type="region of interest" description="Disordered" evidence="2">
    <location>
        <begin position="68"/>
        <end position="88"/>
    </location>
</feature>
<dbReference type="GO" id="GO:0016740">
    <property type="term" value="F:transferase activity"/>
    <property type="evidence" value="ECO:0007669"/>
    <property type="project" value="UniProtKB-KW"/>
</dbReference>
<dbReference type="PANTHER" id="PTHR31896:SF64">
    <property type="entry name" value="TRICHOTHECENE 3-O-ACETYLTRANSFERASE"/>
    <property type="match status" value="1"/>
</dbReference>
<dbReference type="STRING" id="1043004.A0A074X0W1"/>
<dbReference type="RefSeq" id="XP_013422482.1">
    <property type="nucleotide sequence ID" value="XM_013567028.1"/>
</dbReference>
<dbReference type="EMBL" id="KL584732">
    <property type="protein sequence ID" value="KEQ68276.1"/>
    <property type="molecule type" value="Genomic_DNA"/>
</dbReference>
<evidence type="ECO:0000313" key="3">
    <source>
        <dbReference type="EMBL" id="KEQ68276.1"/>
    </source>
</evidence>
<dbReference type="HOGENOM" id="CLU_026450_1_0_1"/>
<reference evidence="3 4" key="1">
    <citation type="journal article" date="2014" name="BMC Genomics">
        <title>Genome sequencing of four Aureobasidium pullulans varieties: biotechnological potential, stress tolerance, and description of new species.</title>
        <authorList>
            <person name="Gostin Ar C."/>
            <person name="Ohm R.A."/>
            <person name="Kogej T."/>
            <person name="Sonjak S."/>
            <person name="Turk M."/>
            <person name="Zajc J."/>
            <person name="Zalar P."/>
            <person name="Grube M."/>
            <person name="Sun H."/>
            <person name="Han J."/>
            <person name="Sharma A."/>
            <person name="Chiniquy J."/>
            <person name="Ngan C.Y."/>
            <person name="Lipzen A."/>
            <person name="Barry K."/>
            <person name="Grigoriev I.V."/>
            <person name="Gunde-Cimerman N."/>
        </authorList>
    </citation>
    <scope>NUCLEOTIDE SEQUENCE [LARGE SCALE GENOMIC DNA]</scope>
    <source>
        <strain evidence="3 4">CBS 147.97</strain>
    </source>
</reference>
<dbReference type="OrthoDB" id="1862401at2759"/>
<dbReference type="GeneID" id="25414381"/>
<dbReference type="InterPro" id="IPR023213">
    <property type="entry name" value="CAT-like_dom_sf"/>
</dbReference>
<accession>A0A074X0W1</accession>
<evidence type="ECO:0000256" key="1">
    <source>
        <dbReference type="ARBA" id="ARBA00022679"/>
    </source>
</evidence>
<dbReference type="InterPro" id="IPR051283">
    <property type="entry name" value="Sec_Metabolite_Acyltrans"/>
</dbReference>
<dbReference type="Gene3D" id="3.30.559.10">
    <property type="entry name" value="Chloramphenicol acetyltransferase-like domain"/>
    <property type="match status" value="2"/>
</dbReference>
<dbReference type="Proteomes" id="UP000027730">
    <property type="component" value="Unassembled WGS sequence"/>
</dbReference>
<sequence>MATQSEHYTFISSKFHTNLSPLDQIAVYNWSPRILIFPLSSSADRQVITTVLHAGMQATIDTFPDLAGSCTRPPQSRSGDTQGGTRYHNKGEAHLSITDVSDRYSLDTLRANNFDQKLLLPQDLCPTPAFAHPAIQPLELFSVQANFIQGGLLLVVCIYHSICDGVGQFHVTEMLANQCRLASTEDNKTRLTFRPDQFDRTMLFGGAPQADISKLSAYTILPEPARGMPAWASPEHRKLASETFCLTKETLIQLKADATSQKPASSKEPYISTHDAVCALIWRTTMAARVAAGVISKHDETTFGMPVDGRSQLEPPQTPDFLGNNAIGFKIVDTVERLTAPHSLGVAAFAIRTGVKSVDNSYIKNLITVLNQVPDYGQIFLDMLENIKTTGLFLTSWAKFSYADLDFGAKFGKCEMFRFPAGGYMNGIAVVFPPLKNGGWEVMLTLEEKCMETFKKNSVWKQYSQIEQLRT</sequence>
<proteinExistence type="predicted"/>
<name>A0A074X0W1_9PEZI</name>
<gene>
    <name evidence="3" type="ORF">M436DRAFT_68265</name>
</gene>
<keyword evidence="4" id="KW-1185">Reference proteome</keyword>
<evidence type="ECO:0000313" key="4">
    <source>
        <dbReference type="Proteomes" id="UP000027730"/>
    </source>
</evidence>
<protein>
    <recommendedName>
        <fullName evidence="5">Trichothecene 3-O-acetyltransferase</fullName>
    </recommendedName>
</protein>